<dbReference type="PANTHER" id="PTHR21091:SF169">
    <property type="entry name" value="UROPORPHYRINOGEN DECARBOXYLASE"/>
    <property type="match status" value="1"/>
</dbReference>
<dbReference type="InterPro" id="IPR038071">
    <property type="entry name" value="UROD/MetE-like_sf"/>
</dbReference>
<sequence>MNTLFKNSLQRTPQAVPPIWFMRQAGRYHQHYQGLRAKHSFMELCKQPELAAQVALGPVAEFDFDVSILFSDILFPLEALGMGLDYTDHGPQLGFKLNPQTMAKLGPVDEAIEFMKFQKAAVKATREVLPSSKSLIGFVGGPWTLFVYAVEGSHAGSLIQSKTLINMFPQFLEKMYPLLKENIRLQFEGGAEIVMVFDTAAGEVSPLFFQEWIQPVLTRLSQDYPGKIGYYSKGTQPVFFNKAFTDLPWAGQGFDHRCYLPDSFKIQNKGFVQGNFDQSLLFMEDADFKKALTHFLAPMKAMSPVERAGWVCGLGHGVLPKTPEKNVKLFVDTVRKELS</sequence>
<name>A0A150WVN1_BDEBC</name>
<evidence type="ECO:0000313" key="3">
    <source>
        <dbReference type="EMBL" id="KYG70466.1"/>
    </source>
</evidence>
<dbReference type="SUPFAM" id="SSF51726">
    <property type="entry name" value="UROD/MetE-like"/>
    <property type="match status" value="1"/>
</dbReference>
<feature type="domain" description="Uroporphyrinogen decarboxylase (URO-D)" evidence="2">
    <location>
        <begin position="136"/>
        <end position="152"/>
    </location>
</feature>
<dbReference type="Pfam" id="PF01208">
    <property type="entry name" value="URO-D"/>
    <property type="match status" value="1"/>
</dbReference>
<evidence type="ECO:0000259" key="2">
    <source>
        <dbReference type="PROSITE" id="PS00907"/>
    </source>
</evidence>
<dbReference type="AlphaFoldDB" id="A0A150WVN1"/>
<dbReference type="GO" id="GO:0006783">
    <property type="term" value="P:heme biosynthetic process"/>
    <property type="evidence" value="ECO:0007669"/>
    <property type="project" value="TreeGrafter"/>
</dbReference>
<dbReference type="PROSITE" id="PS00906">
    <property type="entry name" value="UROD_1"/>
    <property type="match status" value="1"/>
</dbReference>
<dbReference type="EMBL" id="LUKF01000001">
    <property type="protein sequence ID" value="KYG70466.1"/>
    <property type="molecule type" value="Genomic_DNA"/>
</dbReference>
<evidence type="ECO:0000259" key="1">
    <source>
        <dbReference type="PROSITE" id="PS00906"/>
    </source>
</evidence>
<reference evidence="3 4" key="1">
    <citation type="submission" date="2016-03" db="EMBL/GenBank/DDBJ databases">
        <authorList>
            <person name="Ploux O."/>
        </authorList>
    </citation>
    <scope>NUCLEOTIDE SEQUENCE [LARGE SCALE GENOMIC DNA]</scope>
    <source>
        <strain evidence="3 4">BER2</strain>
    </source>
</reference>
<dbReference type="GO" id="GO:0005829">
    <property type="term" value="C:cytosol"/>
    <property type="evidence" value="ECO:0007669"/>
    <property type="project" value="TreeGrafter"/>
</dbReference>
<proteinExistence type="predicted"/>
<gene>
    <name evidence="3" type="ORF">AZI85_00510</name>
</gene>
<accession>A0A150WVN1</accession>
<dbReference type="OrthoDB" id="5288765at2"/>
<dbReference type="Gene3D" id="3.20.20.210">
    <property type="match status" value="1"/>
</dbReference>
<comment type="caution">
    <text evidence="3">The sequence shown here is derived from an EMBL/GenBank/DDBJ whole genome shotgun (WGS) entry which is preliminary data.</text>
</comment>
<organism evidence="3 4">
    <name type="scientific">Bdellovibrio bacteriovorus</name>
    <dbReference type="NCBI Taxonomy" id="959"/>
    <lineage>
        <taxon>Bacteria</taxon>
        <taxon>Pseudomonadati</taxon>
        <taxon>Bdellovibrionota</taxon>
        <taxon>Bdellovibrionia</taxon>
        <taxon>Bdellovibrionales</taxon>
        <taxon>Pseudobdellovibrionaceae</taxon>
        <taxon>Bdellovibrio</taxon>
    </lineage>
</organism>
<dbReference type="InterPro" id="IPR000257">
    <property type="entry name" value="Uroporphyrinogen_deCOase"/>
</dbReference>
<dbReference type="Proteomes" id="UP000075391">
    <property type="component" value="Unassembled WGS sequence"/>
</dbReference>
<protein>
    <submittedName>
        <fullName evidence="3">Uroporphyrinogen decarboxylase</fullName>
    </submittedName>
</protein>
<evidence type="ECO:0000313" key="4">
    <source>
        <dbReference type="Proteomes" id="UP000075391"/>
    </source>
</evidence>
<dbReference type="PANTHER" id="PTHR21091">
    <property type="entry name" value="METHYLTETRAHYDROFOLATE:HOMOCYSTEINE METHYLTRANSFERASE RELATED"/>
    <property type="match status" value="1"/>
</dbReference>
<dbReference type="PROSITE" id="PS00907">
    <property type="entry name" value="UROD_2"/>
    <property type="match status" value="1"/>
</dbReference>
<dbReference type="GO" id="GO:0004853">
    <property type="term" value="F:uroporphyrinogen decarboxylase activity"/>
    <property type="evidence" value="ECO:0007669"/>
    <property type="project" value="InterPro"/>
</dbReference>
<feature type="domain" description="Uroporphyrinogen decarboxylase (URO-D)" evidence="1">
    <location>
        <begin position="18"/>
        <end position="27"/>
    </location>
</feature>
<dbReference type="RefSeq" id="WP_063242250.1">
    <property type="nucleotide sequence ID" value="NZ_LUKF01000001.1"/>
</dbReference>